<dbReference type="AlphaFoldDB" id="A0A2S4M076"/>
<evidence type="ECO:0000313" key="6">
    <source>
        <dbReference type="EMBL" id="POR48047.1"/>
    </source>
</evidence>
<comment type="caution">
    <text evidence="6">The sequence shown here is derived from an EMBL/GenBank/DDBJ whole genome shotgun (WGS) entry which is preliminary data.</text>
</comment>
<keyword evidence="2" id="KW-0479">Metal-binding</keyword>
<comment type="cofactor">
    <cofactor evidence="1">
        <name>Mg(2+)</name>
        <dbReference type="ChEBI" id="CHEBI:18420"/>
    </cofactor>
</comment>
<dbReference type="Pfam" id="PF04794">
    <property type="entry name" value="YdjC"/>
    <property type="match status" value="1"/>
</dbReference>
<dbReference type="Gene3D" id="3.20.20.370">
    <property type="entry name" value="Glycoside hydrolase/deacetylase"/>
    <property type="match status" value="1"/>
</dbReference>
<dbReference type="InterPro" id="IPR006879">
    <property type="entry name" value="YdjC-like"/>
</dbReference>
<evidence type="ECO:0000256" key="3">
    <source>
        <dbReference type="ARBA" id="ARBA00022801"/>
    </source>
</evidence>
<dbReference type="GO" id="GO:0016787">
    <property type="term" value="F:hydrolase activity"/>
    <property type="evidence" value="ECO:0007669"/>
    <property type="project" value="UniProtKB-KW"/>
</dbReference>
<gene>
    <name evidence="6" type="ORF">CYD53_11670</name>
</gene>
<evidence type="ECO:0000256" key="5">
    <source>
        <dbReference type="ARBA" id="ARBA00023277"/>
    </source>
</evidence>
<organism evidence="6 7">
    <name type="scientific">Bosea psychrotolerans</name>
    <dbReference type="NCBI Taxonomy" id="1871628"/>
    <lineage>
        <taxon>Bacteria</taxon>
        <taxon>Pseudomonadati</taxon>
        <taxon>Pseudomonadota</taxon>
        <taxon>Alphaproteobacteria</taxon>
        <taxon>Hyphomicrobiales</taxon>
        <taxon>Boseaceae</taxon>
        <taxon>Bosea</taxon>
    </lineage>
</organism>
<dbReference type="SUPFAM" id="SSF88713">
    <property type="entry name" value="Glycoside hydrolase/deacetylase"/>
    <property type="match status" value="1"/>
</dbReference>
<dbReference type="PANTHER" id="PTHR31609:SF1">
    <property type="entry name" value="CARBOHYDRATE DEACETYLASE"/>
    <property type="match status" value="1"/>
</dbReference>
<dbReference type="InterPro" id="IPR011330">
    <property type="entry name" value="Glyco_hydro/deAcase_b/a-brl"/>
</dbReference>
<dbReference type="EMBL" id="PQFZ01000016">
    <property type="protein sequence ID" value="POR48047.1"/>
    <property type="molecule type" value="Genomic_DNA"/>
</dbReference>
<keyword evidence="3" id="KW-0378">Hydrolase</keyword>
<evidence type="ECO:0000256" key="1">
    <source>
        <dbReference type="ARBA" id="ARBA00001946"/>
    </source>
</evidence>
<proteinExistence type="predicted"/>
<accession>A0A2S4M076</accession>
<keyword evidence="7" id="KW-1185">Reference proteome</keyword>
<keyword evidence="5" id="KW-0119">Carbohydrate metabolism</keyword>
<dbReference type="Proteomes" id="UP000236919">
    <property type="component" value="Unassembled WGS sequence"/>
</dbReference>
<keyword evidence="4" id="KW-0460">Magnesium</keyword>
<sequence>MTTGFILCADDFALTEGVSRSILSLLEAGKLSAAGAMTNRPHWKSFAGAFAAQAGRADLGLHLNLTCAAPLGAMPRLAANGVLPKLGDLARAALLSGAARAEIAAEIARQLDAFEDAMGRAPDFLDGHQHAHVLPGVRGAVLAALQRRYREGAIYLRDPADSIAAIRRRGVAVGKALVIAGLAWGLHGSALRRGIPVNRGFSGISPFDPARDFRADLARFLVAPGPAHLVMCHPGFVDEELMGLDPVVATRPLEHAALMSFVPPQGLAMVRFSEMGLTSVTRAGSAGEQR</sequence>
<reference evidence="6 7" key="1">
    <citation type="submission" date="2018-01" db="EMBL/GenBank/DDBJ databases">
        <title>Genomic Encyclopedia of Type Strains, Phase III (KMG-III): the genomes of soil and plant-associated and newly described type strains.</title>
        <authorList>
            <person name="Whitman W."/>
        </authorList>
    </citation>
    <scope>NUCLEOTIDE SEQUENCE [LARGE SCALE GENOMIC DNA]</scope>
    <source>
        <strain evidence="6 7">1131</strain>
    </source>
</reference>
<evidence type="ECO:0000256" key="4">
    <source>
        <dbReference type="ARBA" id="ARBA00022842"/>
    </source>
</evidence>
<evidence type="ECO:0000313" key="7">
    <source>
        <dbReference type="Proteomes" id="UP000236919"/>
    </source>
</evidence>
<dbReference type="CDD" id="cd10807">
    <property type="entry name" value="YdjC_like_3"/>
    <property type="match status" value="1"/>
</dbReference>
<dbReference type="PANTHER" id="PTHR31609">
    <property type="entry name" value="YDJC DEACETYLASE FAMILY MEMBER"/>
    <property type="match status" value="1"/>
</dbReference>
<protein>
    <submittedName>
        <fullName evidence="6">Uncharacterized protein</fullName>
    </submittedName>
</protein>
<evidence type="ECO:0000256" key="2">
    <source>
        <dbReference type="ARBA" id="ARBA00022723"/>
    </source>
</evidence>
<dbReference type="GO" id="GO:0019213">
    <property type="term" value="F:deacetylase activity"/>
    <property type="evidence" value="ECO:0007669"/>
    <property type="project" value="TreeGrafter"/>
</dbReference>
<dbReference type="GO" id="GO:0046872">
    <property type="term" value="F:metal ion binding"/>
    <property type="evidence" value="ECO:0007669"/>
    <property type="project" value="UniProtKB-KW"/>
</dbReference>
<dbReference type="GO" id="GO:0005975">
    <property type="term" value="P:carbohydrate metabolic process"/>
    <property type="evidence" value="ECO:0007669"/>
    <property type="project" value="InterPro"/>
</dbReference>
<name>A0A2S4M076_9HYPH</name>